<dbReference type="Gene3D" id="3.40.50.11900">
    <property type="match status" value="1"/>
</dbReference>
<accession>A0A5D8QFV0</accession>
<dbReference type="Pfam" id="PF09989">
    <property type="entry name" value="DUF2229"/>
    <property type="match status" value="1"/>
</dbReference>
<feature type="domain" description="DUF2229" evidence="1">
    <location>
        <begin position="4"/>
        <end position="225"/>
    </location>
</feature>
<keyword evidence="3" id="KW-1185">Reference proteome</keyword>
<name>A0A5D8QFV0_9THEO</name>
<dbReference type="EMBL" id="VTPS01000002">
    <property type="protein sequence ID" value="TZE83099.1"/>
    <property type="molecule type" value="Genomic_DNA"/>
</dbReference>
<reference evidence="2 3" key="1">
    <citation type="submission" date="2019-08" db="EMBL/GenBank/DDBJ databases">
        <title>Calorimonas adulescens gen. nov., sp. nov., an anaerobic thermophilic bacterium from Sakhalin hot spring.</title>
        <authorList>
            <person name="Khomyakova M.A."/>
            <person name="Merkel A.Y."/>
            <person name="Novikov A."/>
            <person name="Bonch-Osmolovskaya E.A."/>
            <person name="Slobodkin A.I."/>
        </authorList>
    </citation>
    <scope>NUCLEOTIDE SEQUENCE [LARGE SCALE GENOMIC DNA]</scope>
    <source>
        <strain evidence="2 3">A05MB</strain>
    </source>
</reference>
<protein>
    <recommendedName>
        <fullName evidence="1">DUF2229 domain-containing protein</fullName>
    </recommendedName>
</protein>
<dbReference type="PANTHER" id="PTHR32329:SF2">
    <property type="entry name" value="BIFUNCTIONAL PROTEIN [INCLUDES 2-HYDROXYACYL-COA DEHYDRATASE (N-TER) AND ITS ACTIVATOR DOMAIN (C_TERM)"/>
    <property type="match status" value="1"/>
</dbReference>
<evidence type="ECO:0000313" key="3">
    <source>
        <dbReference type="Proteomes" id="UP000322976"/>
    </source>
</evidence>
<dbReference type="InterPro" id="IPR051805">
    <property type="entry name" value="Dehydratase_Activator_Redct"/>
</dbReference>
<dbReference type="Proteomes" id="UP000322976">
    <property type="component" value="Unassembled WGS sequence"/>
</dbReference>
<gene>
    <name evidence="2" type="ORF">FWJ32_01890</name>
</gene>
<proteinExistence type="predicted"/>
<dbReference type="RefSeq" id="WP_149544295.1">
    <property type="nucleotide sequence ID" value="NZ_VTPS01000002.1"/>
</dbReference>
<evidence type="ECO:0000313" key="2">
    <source>
        <dbReference type="EMBL" id="TZE83099.1"/>
    </source>
</evidence>
<sequence length="326" mass="36771">MAIKIGVPRALLYYNFYPAWKAFFNELGAEVVLSPKTNKKIVDDGVSNTVDEACLPVKVFFGHVLNLKEKGVDYIFVPRIVSVEKKRYLCAKFLGLPDLVRASLSDIPPLIDMEIDLYRGYNRMVGRELDRIGRIFTRDRKKIKRAEEAAIIAQSTYEGYLKSGLLPGEALRKIEGAKVAKKPDNGLLRIGLLGHSYNLMDEYVNMNIIKKVEDFGGTLVTADMLKDSDIEYGASCYPKDMFWTYGREMLGAGRYMLDSGTVDGVIIITAFGCGPDSLIKEMVEREYKRRNTVPLLSLTIDEHTGEAGVITRLEAFMDLLRWKEVV</sequence>
<comment type="caution">
    <text evidence="2">The sequence shown here is derived from an EMBL/GenBank/DDBJ whole genome shotgun (WGS) entry which is preliminary data.</text>
</comment>
<dbReference type="PANTHER" id="PTHR32329">
    <property type="entry name" value="BIFUNCTIONAL PROTEIN [INCLUDES 2-HYDROXYACYL-COA DEHYDRATASE (N-TER) AND ITS ACTIVATOR DOMAIN (C_TERM)-RELATED"/>
    <property type="match status" value="1"/>
</dbReference>
<dbReference type="InterPro" id="IPR018709">
    <property type="entry name" value="CoA_activase_DUF2229"/>
</dbReference>
<organism evidence="2 3">
    <name type="scientific">Calorimonas adulescens</name>
    <dbReference type="NCBI Taxonomy" id="2606906"/>
    <lineage>
        <taxon>Bacteria</taxon>
        <taxon>Bacillati</taxon>
        <taxon>Bacillota</taxon>
        <taxon>Clostridia</taxon>
        <taxon>Thermoanaerobacterales</taxon>
        <taxon>Thermoanaerobacteraceae</taxon>
        <taxon>Calorimonas</taxon>
    </lineage>
</organism>
<evidence type="ECO:0000259" key="1">
    <source>
        <dbReference type="Pfam" id="PF09989"/>
    </source>
</evidence>
<dbReference type="AlphaFoldDB" id="A0A5D8QFV0"/>